<evidence type="ECO:0000313" key="3">
    <source>
        <dbReference type="RefSeq" id="XP_017786857.1"/>
    </source>
</evidence>
<dbReference type="RefSeq" id="XP_017786857.1">
    <property type="nucleotide sequence ID" value="XM_017931368.1"/>
</dbReference>
<accession>A0ABM1NJ57</accession>
<protein>
    <submittedName>
        <fullName evidence="3">CCR4-NOT transcription complex subunit 3-like</fullName>
    </submittedName>
</protein>
<sequence length="232" mass="23651">MSFNSFEPACKEYCRGLSPQAKAAIQKRKDEAAAAAAASAPPPAHESVSAPPTAHEPETSPAAKPSAVVPPAQSAASVPTTKSAGGISETKSAGDGAAATSVGSNRSGVSGKSGGSVRSGGSTAHDGATAQGAPTTSPSKSAKAGDPAATQSQKQRNDSIISDSYSFVEGEGEDLDLNAMFMDMLKHPYTKKILAAAALFLLGVKLARELDFLYMPLRIYDPLKSDALGRML</sequence>
<organism evidence="2 3">
    <name type="scientific">Nicrophorus vespilloides</name>
    <name type="common">Boreal carrion beetle</name>
    <dbReference type="NCBI Taxonomy" id="110193"/>
    <lineage>
        <taxon>Eukaryota</taxon>
        <taxon>Metazoa</taxon>
        <taxon>Ecdysozoa</taxon>
        <taxon>Arthropoda</taxon>
        <taxon>Hexapoda</taxon>
        <taxon>Insecta</taxon>
        <taxon>Pterygota</taxon>
        <taxon>Neoptera</taxon>
        <taxon>Endopterygota</taxon>
        <taxon>Coleoptera</taxon>
        <taxon>Polyphaga</taxon>
        <taxon>Staphyliniformia</taxon>
        <taxon>Silphidae</taxon>
        <taxon>Nicrophorinae</taxon>
        <taxon>Nicrophorus</taxon>
    </lineage>
</organism>
<reference evidence="3" key="1">
    <citation type="submission" date="2025-08" db="UniProtKB">
        <authorList>
            <consortium name="RefSeq"/>
        </authorList>
    </citation>
    <scope>IDENTIFICATION</scope>
    <source>
        <tissue evidence="3">Whole Larva</tissue>
    </source>
</reference>
<dbReference type="Proteomes" id="UP000695000">
    <property type="component" value="Unplaced"/>
</dbReference>
<gene>
    <name evidence="3" type="primary">LOC108569709</name>
</gene>
<feature type="region of interest" description="Disordered" evidence="1">
    <location>
        <begin position="25"/>
        <end position="161"/>
    </location>
</feature>
<evidence type="ECO:0000313" key="2">
    <source>
        <dbReference type="Proteomes" id="UP000695000"/>
    </source>
</evidence>
<name>A0ABM1NJ57_NICVS</name>
<feature type="compositionally biased region" description="Low complexity" evidence="1">
    <location>
        <begin position="60"/>
        <end position="79"/>
    </location>
</feature>
<proteinExistence type="predicted"/>
<evidence type="ECO:0000256" key="1">
    <source>
        <dbReference type="SAM" id="MobiDB-lite"/>
    </source>
</evidence>
<feature type="compositionally biased region" description="Polar residues" evidence="1">
    <location>
        <begin position="149"/>
        <end position="161"/>
    </location>
</feature>
<dbReference type="GeneID" id="108569709"/>
<feature type="compositionally biased region" description="Low complexity" evidence="1">
    <location>
        <begin position="33"/>
        <end position="52"/>
    </location>
</feature>
<feature type="compositionally biased region" description="Low complexity" evidence="1">
    <location>
        <begin position="101"/>
        <end position="110"/>
    </location>
</feature>
<keyword evidence="2" id="KW-1185">Reference proteome</keyword>